<feature type="chain" id="PRO_5009318549" evidence="1">
    <location>
        <begin position="21"/>
        <end position="251"/>
    </location>
</feature>
<evidence type="ECO:0000313" key="3">
    <source>
        <dbReference type="WBParaSite" id="maker-unitig_19840-snap-gene-0.1-mRNA-1"/>
    </source>
</evidence>
<keyword evidence="1" id="KW-0732">Signal</keyword>
<sequence>MKPLLLCLTLLPTLRPPSGSSYFAELAGATTGADSSPGTSFSTVVAFVREAVSNASSSGAAPGAVWARRTQPVPADSLSARKSRSGSGRCTTADFDARCAGQPVRSRPGSVNQRGGWLQRALVQRGRSSIVASDSRVFGCYVWLLNDSSVLETVPHAFRHAIACVLIENYAQRVSIAGPPSPRPAGAQGFEMAGWRQQSHQIAPAVASPPPSEPGLRMKDQTSYLQPFTSGLLRLLDTRGEDGGLGGQVKV</sequence>
<evidence type="ECO:0000313" key="2">
    <source>
        <dbReference type="Proteomes" id="UP000095280"/>
    </source>
</evidence>
<protein>
    <submittedName>
        <fullName evidence="3">Secreted protein</fullName>
    </submittedName>
</protein>
<name>A0A1I8F437_9PLAT</name>
<dbReference type="Proteomes" id="UP000095280">
    <property type="component" value="Unplaced"/>
</dbReference>
<keyword evidence="2" id="KW-1185">Reference proteome</keyword>
<reference evidence="3" key="1">
    <citation type="submission" date="2016-11" db="UniProtKB">
        <authorList>
            <consortium name="WormBaseParasite"/>
        </authorList>
    </citation>
    <scope>IDENTIFICATION</scope>
</reference>
<dbReference type="AlphaFoldDB" id="A0A1I8F437"/>
<feature type="signal peptide" evidence="1">
    <location>
        <begin position="1"/>
        <end position="20"/>
    </location>
</feature>
<evidence type="ECO:0000256" key="1">
    <source>
        <dbReference type="SAM" id="SignalP"/>
    </source>
</evidence>
<accession>A0A1I8F437</accession>
<dbReference type="WBParaSite" id="maker-unitig_19840-snap-gene-0.1-mRNA-1">
    <property type="protein sequence ID" value="maker-unitig_19840-snap-gene-0.1-mRNA-1"/>
    <property type="gene ID" value="maker-unitig_19840-snap-gene-0.1"/>
</dbReference>
<organism evidence="2 3">
    <name type="scientific">Macrostomum lignano</name>
    <dbReference type="NCBI Taxonomy" id="282301"/>
    <lineage>
        <taxon>Eukaryota</taxon>
        <taxon>Metazoa</taxon>
        <taxon>Spiralia</taxon>
        <taxon>Lophotrochozoa</taxon>
        <taxon>Platyhelminthes</taxon>
        <taxon>Rhabditophora</taxon>
        <taxon>Macrostomorpha</taxon>
        <taxon>Macrostomida</taxon>
        <taxon>Macrostomidae</taxon>
        <taxon>Macrostomum</taxon>
    </lineage>
</organism>
<proteinExistence type="predicted"/>